<dbReference type="GO" id="GO:0005634">
    <property type="term" value="C:nucleus"/>
    <property type="evidence" value="ECO:0007669"/>
    <property type="project" value="UniProtKB-SubCell"/>
</dbReference>
<feature type="domain" description="PAS" evidence="7">
    <location>
        <begin position="348"/>
        <end position="394"/>
    </location>
</feature>
<name>A0A8C4QW80_EPTBU</name>
<evidence type="ECO:0000313" key="8">
    <source>
        <dbReference type="Ensembl" id="ENSEBUP00000021130.1"/>
    </source>
</evidence>
<evidence type="ECO:0000256" key="2">
    <source>
        <dbReference type="ARBA" id="ARBA00022737"/>
    </source>
</evidence>
<dbReference type="AlphaFoldDB" id="A0A8C4QW80"/>
<dbReference type="PANTHER" id="PTHR11269">
    <property type="entry name" value="PERIOD CIRCADIAN PROTEIN"/>
    <property type="match status" value="1"/>
</dbReference>
<feature type="region of interest" description="Disordered" evidence="6">
    <location>
        <begin position="1234"/>
        <end position="1271"/>
    </location>
</feature>
<dbReference type="GO" id="GO:0000976">
    <property type="term" value="F:transcription cis-regulatory region binding"/>
    <property type="evidence" value="ECO:0007669"/>
    <property type="project" value="TreeGrafter"/>
</dbReference>
<dbReference type="SUPFAM" id="SSF55785">
    <property type="entry name" value="PYP-like sensor domain (PAS domain)"/>
    <property type="match status" value="1"/>
</dbReference>
<feature type="region of interest" description="Disordered" evidence="6">
    <location>
        <begin position="897"/>
        <end position="917"/>
    </location>
</feature>
<evidence type="ECO:0000256" key="6">
    <source>
        <dbReference type="SAM" id="MobiDB-lite"/>
    </source>
</evidence>
<organism evidence="8 9">
    <name type="scientific">Eptatretus burgeri</name>
    <name type="common">Inshore hagfish</name>
    <dbReference type="NCBI Taxonomy" id="7764"/>
    <lineage>
        <taxon>Eukaryota</taxon>
        <taxon>Metazoa</taxon>
        <taxon>Chordata</taxon>
        <taxon>Craniata</taxon>
        <taxon>Vertebrata</taxon>
        <taxon>Cyclostomata</taxon>
        <taxon>Myxini</taxon>
        <taxon>Myxiniformes</taxon>
        <taxon>Myxinidae</taxon>
        <taxon>Eptatretinae</taxon>
        <taxon>Eptatretus</taxon>
    </lineage>
</organism>
<dbReference type="InterPro" id="IPR050760">
    <property type="entry name" value="Period_circadian_regulator"/>
</dbReference>
<dbReference type="Pfam" id="PF23170">
    <property type="entry name" value="bHLH_PER"/>
    <property type="match status" value="1"/>
</dbReference>
<feature type="compositionally biased region" description="Low complexity" evidence="6">
    <location>
        <begin position="992"/>
        <end position="1001"/>
    </location>
</feature>
<feature type="compositionally biased region" description="Polar residues" evidence="6">
    <location>
        <begin position="495"/>
        <end position="505"/>
    </location>
</feature>
<dbReference type="CDD" id="cd00130">
    <property type="entry name" value="PAS"/>
    <property type="match status" value="1"/>
</dbReference>
<evidence type="ECO:0000256" key="3">
    <source>
        <dbReference type="ARBA" id="ARBA00023015"/>
    </source>
</evidence>
<feature type="compositionally biased region" description="Basic residues" evidence="6">
    <location>
        <begin position="897"/>
        <end position="906"/>
    </location>
</feature>
<dbReference type="Gene3D" id="3.30.450.20">
    <property type="entry name" value="PAS domain"/>
    <property type="match status" value="2"/>
</dbReference>
<feature type="compositionally biased region" description="Basic and acidic residues" evidence="6">
    <location>
        <begin position="1008"/>
        <end position="1031"/>
    </location>
</feature>
<dbReference type="PROSITE" id="PS50112">
    <property type="entry name" value="PAS"/>
    <property type="match status" value="1"/>
</dbReference>
<comment type="subcellular location">
    <subcellularLocation>
        <location evidence="1">Nucleus</location>
    </subcellularLocation>
</comment>
<dbReference type="InterPro" id="IPR022728">
    <property type="entry name" value="Period_circadian-like_C"/>
</dbReference>
<evidence type="ECO:0000256" key="1">
    <source>
        <dbReference type="ARBA" id="ARBA00004123"/>
    </source>
</evidence>
<dbReference type="GO" id="GO:0000122">
    <property type="term" value="P:negative regulation of transcription by RNA polymerase II"/>
    <property type="evidence" value="ECO:0007669"/>
    <property type="project" value="TreeGrafter"/>
</dbReference>
<sequence length="1271" mass="134425">MSERTIKPNEPAPNVGGGHRDDSLVAESTAEATFDDDETSREDRPRAGGDAVVAVQRVDKPDNPKQEVLRTLQELRRCTPIHSGTKAKHSTLTSLQYALACVQQVKAYDEYYQLWLDAGGRGASSALPRSEITDLTASCGSGSLDSFAICLSLATGRIICVSGHGAASCLRPGDRFLDLIAPQDAPVFFRAIAPAQLHPWEPPSTTGGRGGANVEERAFYCRIRAGLGRASTVLRFHGAGKECSSTGAASAVVGEGCEDSKGECEGALARCEHLGVRSRDAGAECRGTGTRFLPIRVRPYLVRVQDVDGGVEPVCLALGQRLHSAFTVPRLPTEKRVFMTTHSPSCIFIDVDDRSVPLLGYLPQELVGTPILLYIHPTDRPLLLSVHRKILRQAGQPSTEPPMRLLAKNGASIAVETSWSGFVNPWSRKITLVIGRHRVHTAPHHEDVFATPGEGEEDETDEGWGRLLKGDPSIRELQEQIYTLLQQPVHGNGSSGYCSQGSNGSHEAGGGSSSDSRDAAPATKPSLHRTYPDMHSRKGAVPAANPTSHSRSSTQKTADKPRQEVAWKKLASKVENQESHPVKEAKPKPQALSYQQAVCLQGILRYLDSCQAQSTSSGKRKCHFSSNTDSSQSEENPSAITSPSPIPTLPFATSASPPTTSSPSVHAGLSVSSSMALPTATCPSPSHSHSSSQFPSASPPPPPGHLLATENNDAHQAPHRVGSVSGTSLCSFYSTAVHVGGHGQQGDVHAAAMSIADNVRDCGDGMHQSLPTSLHLLPGCAGATANTDDNNDARLTEGNQTVSTSGVIGPDGPGNVGGSGQLTSALLSAHTLREEKAYLKGLLLQPPWQPSATLIQSSENDAACGAKAETAGVVEPTSGREGDIFTAGESFTQKKVSRTTKMKAKRPKQEQGPVSIKKGPEFVGYSMAVPQSQPHNLATFTSLHCLPHQQILNPLQHIASTQSQTLAASVAVTTAAETSTEEGSTRGNLQDSSPPSQCSSPLNLVQMERVRGQRVEPHSGESSSNEDKQQKDSAVPLSEPDMSPSELLDLLREEASRSGSLTSGSGSASGFISSWTVDSISGLDSTSSSGPGQIRLHSNAIQKEMAHEWSFVQNSKGDPELMMSYQMPSRSGEIVLAADRAALCVLDDVQPKFSRAQQKELSATHTWLLHGRLPPAMDLQVCAGCGSAEGGTGDVPLDLDPSDSDLVEVFAPQSSASYSLQSKATTLLPATLPGDAATATFPMSPSTFRPGTPDDDGTKPALNPPDKPSAS</sequence>
<dbReference type="GO" id="GO:0005737">
    <property type="term" value="C:cytoplasm"/>
    <property type="evidence" value="ECO:0007669"/>
    <property type="project" value="TreeGrafter"/>
</dbReference>
<evidence type="ECO:0000256" key="4">
    <source>
        <dbReference type="ARBA" id="ARBA00023163"/>
    </source>
</evidence>
<feature type="compositionally biased region" description="Low complexity" evidence="6">
    <location>
        <begin position="637"/>
        <end position="664"/>
    </location>
</feature>
<feature type="region of interest" description="Disordered" evidence="6">
    <location>
        <begin position="444"/>
        <end position="468"/>
    </location>
</feature>
<feature type="compositionally biased region" description="Low complexity" evidence="6">
    <location>
        <begin position="683"/>
        <end position="696"/>
    </location>
</feature>
<feature type="region of interest" description="Disordered" evidence="6">
    <location>
        <begin position="615"/>
        <end position="710"/>
    </location>
</feature>
<dbReference type="PANTHER" id="PTHR11269:SF16">
    <property type="entry name" value="PERIOD CIRCADIAN PROTEIN"/>
    <property type="match status" value="1"/>
</dbReference>
<protein>
    <submittedName>
        <fullName evidence="8">Period circadian clock 2</fullName>
    </submittedName>
</protein>
<keyword evidence="9" id="KW-1185">Reference proteome</keyword>
<feature type="compositionally biased region" description="Polar residues" evidence="6">
    <location>
        <begin position="624"/>
        <end position="636"/>
    </location>
</feature>
<dbReference type="Ensembl" id="ENSEBUT00000021706.1">
    <property type="protein sequence ID" value="ENSEBUP00000021130.1"/>
    <property type="gene ID" value="ENSEBUG00000013032.1"/>
</dbReference>
<keyword evidence="3" id="KW-0805">Transcription regulation</keyword>
<dbReference type="Proteomes" id="UP000694388">
    <property type="component" value="Unplaced"/>
</dbReference>
<feature type="region of interest" description="Disordered" evidence="6">
    <location>
        <begin position="977"/>
        <end position="1043"/>
    </location>
</feature>
<evidence type="ECO:0000313" key="9">
    <source>
        <dbReference type="Proteomes" id="UP000694388"/>
    </source>
</evidence>
<dbReference type="GO" id="GO:0043153">
    <property type="term" value="P:entrainment of circadian clock by photoperiod"/>
    <property type="evidence" value="ECO:0007669"/>
    <property type="project" value="TreeGrafter"/>
</dbReference>
<feature type="region of interest" description="Disordered" evidence="6">
    <location>
        <begin position="1"/>
        <end position="50"/>
    </location>
</feature>
<proteinExistence type="predicted"/>
<dbReference type="GO" id="GO:0032922">
    <property type="term" value="P:circadian regulation of gene expression"/>
    <property type="evidence" value="ECO:0007669"/>
    <property type="project" value="TreeGrafter"/>
</dbReference>
<dbReference type="Pfam" id="PF14598">
    <property type="entry name" value="PAS_11"/>
    <property type="match status" value="1"/>
</dbReference>
<evidence type="ECO:0000259" key="7">
    <source>
        <dbReference type="PROSITE" id="PS50112"/>
    </source>
</evidence>
<keyword evidence="5" id="KW-0539">Nucleus</keyword>
<dbReference type="Pfam" id="PF12114">
    <property type="entry name" value="Period_C"/>
    <property type="match status" value="1"/>
</dbReference>
<keyword evidence="2" id="KW-0677">Repeat</keyword>
<dbReference type="Pfam" id="PF21353">
    <property type="entry name" value="Per3-like_PAS-A"/>
    <property type="match status" value="1"/>
</dbReference>
<feature type="region of interest" description="Disordered" evidence="6">
    <location>
        <begin position="493"/>
        <end position="563"/>
    </location>
</feature>
<dbReference type="InterPro" id="IPR000014">
    <property type="entry name" value="PAS"/>
</dbReference>
<evidence type="ECO:0000256" key="5">
    <source>
        <dbReference type="ARBA" id="ARBA00023242"/>
    </source>
</evidence>
<dbReference type="InterPro" id="IPR057310">
    <property type="entry name" value="PER1-3_bHLH"/>
</dbReference>
<reference evidence="8" key="1">
    <citation type="submission" date="2025-08" db="UniProtKB">
        <authorList>
            <consortium name="Ensembl"/>
        </authorList>
    </citation>
    <scope>IDENTIFICATION</scope>
</reference>
<dbReference type="GeneTree" id="ENSGT00940000156342"/>
<dbReference type="InterPro" id="IPR048814">
    <property type="entry name" value="Per1-3_PAS-A"/>
</dbReference>
<feature type="compositionally biased region" description="Pro residues" evidence="6">
    <location>
        <begin position="1262"/>
        <end position="1271"/>
    </location>
</feature>
<dbReference type="InterPro" id="IPR035965">
    <property type="entry name" value="PAS-like_dom_sf"/>
</dbReference>
<dbReference type="GO" id="GO:0001222">
    <property type="term" value="F:transcription corepressor binding"/>
    <property type="evidence" value="ECO:0007669"/>
    <property type="project" value="TreeGrafter"/>
</dbReference>
<accession>A0A8C4QW80</accession>
<dbReference type="SMART" id="SM00091">
    <property type="entry name" value="PAS"/>
    <property type="match status" value="1"/>
</dbReference>
<reference evidence="8" key="2">
    <citation type="submission" date="2025-09" db="UniProtKB">
        <authorList>
            <consortium name="Ensembl"/>
        </authorList>
    </citation>
    <scope>IDENTIFICATION</scope>
</reference>
<feature type="compositionally biased region" description="Polar residues" evidence="6">
    <location>
        <begin position="545"/>
        <end position="556"/>
    </location>
</feature>
<keyword evidence="4" id="KW-0804">Transcription</keyword>